<gene>
    <name evidence="1" type="ORF">MLD38_008933</name>
</gene>
<proteinExistence type="predicted"/>
<sequence length="385" mass="40676">MNGCGMGPASLTPTCQSASATFIRLLYLLPTKSSPFRRAIGGGALLCVAKSKSTAPSGSQEMVKAIRVHELGGAEVLKWEDVEVGEPKEGEIRVKHKAIGVNFIDAYFRKGLYKAPSMPFIPGMEAVGEVVAVGPGLTGRKVGDIVAYAGHPMGSYAEEQILPASKAIPVPPSMDPVVVASALLKGMTTQFLVRRCFKVERGHTVLIQAAAGGVGSLLCQWANALGATVIGTVSTQEKADQARADGCHHVILYKEEDVVARVNEITSGNGVDVVYDSVGKDTFEGSLACLKVRGYMVSFGQSSGTLDPMPLSALATKSLFLTRPAMFHYTNTRDELLETAGEVFANISSGVLRVRVNHTYALADAAKAHADLEGRKTSGSIVLIP</sequence>
<name>A0ACB9RVM9_9MYRT</name>
<organism evidence="1 2">
    <name type="scientific">Melastoma candidum</name>
    <dbReference type="NCBI Taxonomy" id="119954"/>
    <lineage>
        <taxon>Eukaryota</taxon>
        <taxon>Viridiplantae</taxon>
        <taxon>Streptophyta</taxon>
        <taxon>Embryophyta</taxon>
        <taxon>Tracheophyta</taxon>
        <taxon>Spermatophyta</taxon>
        <taxon>Magnoliopsida</taxon>
        <taxon>eudicotyledons</taxon>
        <taxon>Gunneridae</taxon>
        <taxon>Pentapetalae</taxon>
        <taxon>rosids</taxon>
        <taxon>malvids</taxon>
        <taxon>Myrtales</taxon>
        <taxon>Melastomataceae</taxon>
        <taxon>Melastomatoideae</taxon>
        <taxon>Melastomateae</taxon>
        <taxon>Melastoma</taxon>
    </lineage>
</organism>
<protein>
    <submittedName>
        <fullName evidence="1">Uncharacterized protein</fullName>
    </submittedName>
</protein>
<accession>A0ACB9RVM9</accession>
<evidence type="ECO:0000313" key="1">
    <source>
        <dbReference type="EMBL" id="KAI4383052.1"/>
    </source>
</evidence>
<keyword evidence="2" id="KW-1185">Reference proteome</keyword>
<dbReference type="EMBL" id="CM042882">
    <property type="protein sequence ID" value="KAI4383052.1"/>
    <property type="molecule type" value="Genomic_DNA"/>
</dbReference>
<reference evidence="2" key="1">
    <citation type="journal article" date="2023" name="Front. Plant Sci.">
        <title>Chromosomal-level genome assembly of Melastoma candidum provides insights into trichome evolution.</title>
        <authorList>
            <person name="Zhong Y."/>
            <person name="Wu W."/>
            <person name="Sun C."/>
            <person name="Zou P."/>
            <person name="Liu Y."/>
            <person name="Dai S."/>
            <person name="Zhou R."/>
        </authorList>
    </citation>
    <scope>NUCLEOTIDE SEQUENCE [LARGE SCALE GENOMIC DNA]</scope>
</reference>
<comment type="caution">
    <text evidence="1">The sequence shown here is derived from an EMBL/GenBank/DDBJ whole genome shotgun (WGS) entry which is preliminary data.</text>
</comment>
<dbReference type="Proteomes" id="UP001057402">
    <property type="component" value="Chromosome 3"/>
</dbReference>
<evidence type="ECO:0000313" key="2">
    <source>
        <dbReference type="Proteomes" id="UP001057402"/>
    </source>
</evidence>